<proteinExistence type="predicted"/>
<evidence type="ECO:0000313" key="1">
    <source>
        <dbReference type="EMBL" id="EKX32275.1"/>
    </source>
</evidence>
<dbReference type="EnsemblProtists" id="EKX32275">
    <property type="protein sequence ID" value="EKX32275"/>
    <property type="gene ID" value="GUITHDRAFT_121567"/>
</dbReference>
<reference evidence="1 3" key="1">
    <citation type="journal article" date="2012" name="Nature">
        <title>Algal genomes reveal evolutionary mosaicism and the fate of nucleomorphs.</title>
        <authorList>
            <consortium name="DOE Joint Genome Institute"/>
            <person name="Curtis B.A."/>
            <person name="Tanifuji G."/>
            <person name="Burki F."/>
            <person name="Gruber A."/>
            <person name="Irimia M."/>
            <person name="Maruyama S."/>
            <person name="Arias M.C."/>
            <person name="Ball S.G."/>
            <person name="Gile G.H."/>
            <person name="Hirakawa Y."/>
            <person name="Hopkins J.F."/>
            <person name="Kuo A."/>
            <person name="Rensing S.A."/>
            <person name="Schmutz J."/>
            <person name="Symeonidi A."/>
            <person name="Elias M."/>
            <person name="Eveleigh R.J."/>
            <person name="Herman E.K."/>
            <person name="Klute M.J."/>
            <person name="Nakayama T."/>
            <person name="Obornik M."/>
            <person name="Reyes-Prieto A."/>
            <person name="Armbrust E.V."/>
            <person name="Aves S.J."/>
            <person name="Beiko R.G."/>
            <person name="Coutinho P."/>
            <person name="Dacks J.B."/>
            <person name="Durnford D.G."/>
            <person name="Fast N.M."/>
            <person name="Green B.R."/>
            <person name="Grisdale C.J."/>
            <person name="Hempel F."/>
            <person name="Henrissat B."/>
            <person name="Hoppner M.P."/>
            <person name="Ishida K."/>
            <person name="Kim E."/>
            <person name="Koreny L."/>
            <person name="Kroth P.G."/>
            <person name="Liu Y."/>
            <person name="Malik S.B."/>
            <person name="Maier U.G."/>
            <person name="McRose D."/>
            <person name="Mock T."/>
            <person name="Neilson J.A."/>
            <person name="Onodera N.T."/>
            <person name="Poole A.M."/>
            <person name="Pritham E.J."/>
            <person name="Richards T.A."/>
            <person name="Rocap G."/>
            <person name="Roy S.W."/>
            <person name="Sarai C."/>
            <person name="Schaack S."/>
            <person name="Shirato S."/>
            <person name="Slamovits C.H."/>
            <person name="Spencer D.F."/>
            <person name="Suzuki S."/>
            <person name="Worden A.Z."/>
            <person name="Zauner S."/>
            <person name="Barry K."/>
            <person name="Bell C."/>
            <person name="Bharti A.K."/>
            <person name="Crow J.A."/>
            <person name="Grimwood J."/>
            <person name="Kramer R."/>
            <person name="Lindquist E."/>
            <person name="Lucas S."/>
            <person name="Salamov A."/>
            <person name="McFadden G.I."/>
            <person name="Lane C.E."/>
            <person name="Keeling P.J."/>
            <person name="Gray M.W."/>
            <person name="Grigoriev I.V."/>
            <person name="Archibald J.M."/>
        </authorList>
    </citation>
    <scope>NUCLEOTIDE SEQUENCE</scope>
    <source>
        <strain evidence="1 3">CCMP2712</strain>
    </source>
</reference>
<dbReference type="GeneID" id="17289003"/>
<keyword evidence="3" id="KW-1185">Reference proteome</keyword>
<accession>L1I8X5</accession>
<dbReference type="EMBL" id="JH993201">
    <property type="protein sequence ID" value="EKX32275.1"/>
    <property type="molecule type" value="Genomic_DNA"/>
</dbReference>
<dbReference type="KEGG" id="gtt:GUITHDRAFT_121567"/>
<evidence type="ECO:0000313" key="2">
    <source>
        <dbReference type="EnsemblProtists" id="EKX32275"/>
    </source>
</evidence>
<dbReference type="AlphaFoldDB" id="L1I8X5"/>
<name>L1I8X5_GUITC</name>
<dbReference type="OrthoDB" id="10569538at2759"/>
<reference evidence="2" key="3">
    <citation type="submission" date="2015-06" db="UniProtKB">
        <authorList>
            <consortium name="EnsemblProtists"/>
        </authorList>
    </citation>
    <scope>IDENTIFICATION</scope>
</reference>
<protein>
    <submittedName>
        <fullName evidence="1 2">Uncharacterized protein</fullName>
    </submittedName>
</protein>
<dbReference type="HOGENOM" id="CLU_2351104_0_0_1"/>
<reference evidence="3" key="2">
    <citation type="submission" date="2012-11" db="EMBL/GenBank/DDBJ databases">
        <authorList>
            <person name="Kuo A."/>
            <person name="Curtis B.A."/>
            <person name="Tanifuji G."/>
            <person name="Burki F."/>
            <person name="Gruber A."/>
            <person name="Irimia M."/>
            <person name="Maruyama S."/>
            <person name="Arias M.C."/>
            <person name="Ball S.G."/>
            <person name="Gile G.H."/>
            <person name="Hirakawa Y."/>
            <person name="Hopkins J.F."/>
            <person name="Rensing S.A."/>
            <person name="Schmutz J."/>
            <person name="Symeonidi A."/>
            <person name="Elias M."/>
            <person name="Eveleigh R.J."/>
            <person name="Herman E.K."/>
            <person name="Klute M.J."/>
            <person name="Nakayama T."/>
            <person name="Obornik M."/>
            <person name="Reyes-Prieto A."/>
            <person name="Armbrust E.V."/>
            <person name="Aves S.J."/>
            <person name="Beiko R.G."/>
            <person name="Coutinho P."/>
            <person name="Dacks J.B."/>
            <person name="Durnford D.G."/>
            <person name="Fast N.M."/>
            <person name="Green B.R."/>
            <person name="Grisdale C."/>
            <person name="Hempe F."/>
            <person name="Henrissat B."/>
            <person name="Hoppner M.P."/>
            <person name="Ishida K.-I."/>
            <person name="Kim E."/>
            <person name="Koreny L."/>
            <person name="Kroth P.G."/>
            <person name="Liu Y."/>
            <person name="Malik S.-B."/>
            <person name="Maier U.G."/>
            <person name="McRose D."/>
            <person name="Mock T."/>
            <person name="Neilson J.A."/>
            <person name="Onodera N.T."/>
            <person name="Poole A.M."/>
            <person name="Pritham E.J."/>
            <person name="Richards T.A."/>
            <person name="Rocap G."/>
            <person name="Roy S.W."/>
            <person name="Sarai C."/>
            <person name="Schaack S."/>
            <person name="Shirato S."/>
            <person name="Slamovits C.H."/>
            <person name="Spencer D.F."/>
            <person name="Suzuki S."/>
            <person name="Worden A.Z."/>
            <person name="Zauner S."/>
            <person name="Barry K."/>
            <person name="Bell C."/>
            <person name="Bharti A.K."/>
            <person name="Crow J.A."/>
            <person name="Grimwood J."/>
            <person name="Kramer R."/>
            <person name="Lindquist E."/>
            <person name="Lucas S."/>
            <person name="Salamov A."/>
            <person name="McFadden G.I."/>
            <person name="Lane C.E."/>
            <person name="Keeling P.J."/>
            <person name="Gray M.W."/>
            <person name="Grigoriev I.V."/>
            <person name="Archibald J.M."/>
        </authorList>
    </citation>
    <scope>NUCLEOTIDE SEQUENCE</scope>
    <source>
        <strain evidence="3">CCMP2712</strain>
    </source>
</reference>
<dbReference type="RefSeq" id="XP_005819255.1">
    <property type="nucleotide sequence ID" value="XM_005819198.1"/>
</dbReference>
<dbReference type="PaxDb" id="55529-EKX32275"/>
<sequence length="97" mass="10991">MMGYMGPSAAPSGYTGAYAMPVPAPEGAYSFPYPHVTKSKEQEPKEGPDMSKYVLRSEEDNRFDVLESRVKVDEEQMKTMRKTIKLLQERLDSNGKR</sequence>
<gene>
    <name evidence="1" type="ORF">GUITHDRAFT_121567</name>
</gene>
<organism evidence="1">
    <name type="scientific">Guillardia theta (strain CCMP2712)</name>
    <name type="common">Cryptophyte</name>
    <dbReference type="NCBI Taxonomy" id="905079"/>
    <lineage>
        <taxon>Eukaryota</taxon>
        <taxon>Cryptophyceae</taxon>
        <taxon>Pyrenomonadales</taxon>
        <taxon>Geminigeraceae</taxon>
        <taxon>Guillardia</taxon>
    </lineage>
</organism>
<dbReference type="Proteomes" id="UP000011087">
    <property type="component" value="Unassembled WGS sequence"/>
</dbReference>
<evidence type="ECO:0000313" key="3">
    <source>
        <dbReference type="Proteomes" id="UP000011087"/>
    </source>
</evidence>